<dbReference type="InterPro" id="IPR009755">
    <property type="entry name" value="RMC1_C"/>
</dbReference>
<dbReference type="GO" id="GO:0010506">
    <property type="term" value="P:regulation of autophagy"/>
    <property type="evidence" value="ECO:0007669"/>
    <property type="project" value="InterPro"/>
</dbReference>
<dbReference type="RefSeq" id="XP_004991485.1">
    <property type="nucleotide sequence ID" value="XM_004991428.1"/>
</dbReference>
<dbReference type="eggNOG" id="KOG2377">
    <property type="taxonomic scope" value="Eukaryota"/>
</dbReference>
<evidence type="ECO:0000259" key="1">
    <source>
        <dbReference type="Pfam" id="PF07035"/>
    </source>
</evidence>
<accession>F2UHH2</accession>
<sequence>MLQLKPLAAPFIFDMLVGAQVLPKRQQTKLLKSVAISVSFSMYCSESKLVVIASSLSNTVIQPYFVNDGVIARVPKFQVDLPGGSVDKPPKLTNTEVSVAVLYGQPYIFVIRNYPKTHVGHKADVTLYLVTREGCQKSHVLVLRENGRFMLNIVDNLVVVHSQPSRASYVFDIRSNAPSQSQRHTHAGRAGVFKQARSAFQTHFPIVSSTRIQPATIGVAPWQTHRLRDSSRTTIPVELYSRNWVAFHPNIIIDPSLGVLWRLRVLPSSLRHHMKEFDALVDVLVRRTNGHDVIIQVLREALDPRQRVNIAAAGRVFDIVNRACMKAQPAQPNTTHLVQYQNVSQLDVYVHLLSAIRETESMDNRTFVAVLLEYIRSLHEHDISVEHNVYDLLFAALVEDGRFYQLHQFLQYHVIDDDKYLACRLLSIKDQYQPALQLAMDMFKRLGDSQEEIFHVLLTQQQIVTAMHYLRELGPAVNIRTPGSRLLKAVQAMGDPSLFLSAFEFFQERRRKHPNDFGVGDFEGMAKQFAALQQQPSRSPSKPRPP</sequence>
<dbReference type="KEGG" id="sre:PTSG_07688"/>
<keyword evidence="3" id="KW-1185">Reference proteome</keyword>
<dbReference type="GO" id="GO:0031902">
    <property type="term" value="C:late endosome membrane"/>
    <property type="evidence" value="ECO:0007669"/>
    <property type="project" value="TreeGrafter"/>
</dbReference>
<dbReference type="AlphaFoldDB" id="F2UHH2"/>
<dbReference type="Pfam" id="PF07035">
    <property type="entry name" value="RMC1_C"/>
    <property type="match status" value="1"/>
</dbReference>
<proteinExistence type="predicted"/>
<dbReference type="GeneID" id="16072045"/>
<dbReference type="PANTHER" id="PTHR12897:SF4">
    <property type="entry name" value="REGULATOR OF MON1-CCZ1 COMPLEX"/>
    <property type="match status" value="1"/>
</dbReference>
<dbReference type="GO" id="GO:0035658">
    <property type="term" value="C:Mon1-Ccz1 complex"/>
    <property type="evidence" value="ECO:0007669"/>
    <property type="project" value="InterPro"/>
</dbReference>
<dbReference type="PANTHER" id="PTHR12897">
    <property type="entry name" value="COLON CANCER-ASSOCIATED PROTEIN MIC1"/>
    <property type="match status" value="1"/>
</dbReference>
<name>F2UHH2_SALR5</name>
<dbReference type="InParanoid" id="F2UHH2"/>
<gene>
    <name evidence="2" type="ORF">PTSG_07688</name>
</gene>
<reference evidence="2" key="1">
    <citation type="submission" date="2009-08" db="EMBL/GenBank/DDBJ databases">
        <title>Annotation of Salpingoeca rosetta.</title>
        <authorList>
            <consortium name="The Broad Institute Genome Sequencing Platform"/>
            <person name="Russ C."/>
            <person name="Cuomo C."/>
            <person name="Burger G."/>
            <person name="Gray M.W."/>
            <person name="Holland P.W.H."/>
            <person name="King N."/>
            <person name="Lang F.B.F."/>
            <person name="Roger A.J."/>
            <person name="Ruiz-Trillo I."/>
            <person name="Young S.K."/>
            <person name="Zeng Q."/>
            <person name="Gargeya S."/>
            <person name="Alvarado L."/>
            <person name="Berlin A."/>
            <person name="Chapman S.B."/>
            <person name="Chen Z."/>
            <person name="Freedman E."/>
            <person name="Gellesch M."/>
            <person name="Goldberg J."/>
            <person name="Griggs A."/>
            <person name="Gujja S."/>
            <person name="Heilman E."/>
            <person name="Heiman D."/>
            <person name="Howarth C."/>
            <person name="Mehta T."/>
            <person name="Neiman D."/>
            <person name="Pearson M."/>
            <person name="Roberts A."/>
            <person name="Saif S."/>
            <person name="Shea T."/>
            <person name="Shenoy N."/>
            <person name="Sisk P."/>
            <person name="Stolte C."/>
            <person name="Sykes S."/>
            <person name="White J."/>
            <person name="Yandava C."/>
            <person name="Haas B."/>
            <person name="Nusbaum C."/>
            <person name="Birren B."/>
        </authorList>
    </citation>
    <scope>NUCLEOTIDE SEQUENCE [LARGE SCALE GENOMIC DNA]</scope>
    <source>
        <strain evidence="2">ATCC 50818</strain>
    </source>
</reference>
<feature type="domain" description="Mic1" evidence="1">
    <location>
        <begin position="287"/>
        <end position="513"/>
    </location>
</feature>
<dbReference type="Proteomes" id="UP000007799">
    <property type="component" value="Unassembled WGS sequence"/>
</dbReference>
<dbReference type="STRING" id="946362.F2UHH2"/>
<dbReference type="GO" id="GO:0005765">
    <property type="term" value="C:lysosomal membrane"/>
    <property type="evidence" value="ECO:0007669"/>
    <property type="project" value="TreeGrafter"/>
</dbReference>
<dbReference type="InterPro" id="IPR040371">
    <property type="entry name" value="RMC1"/>
</dbReference>
<protein>
    <recommendedName>
        <fullName evidence="1">Mic1 domain-containing protein</fullName>
    </recommendedName>
</protein>
<dbReference type="OMA" id="VDWITNS"/>
<dbReference type="FunCoup" id="F2UHH2">
    <property type="interactions" value="972"/>
</dbReference>
<organism evidence="3">
    <name type="scientific">Salpingoeca rosetta (strain ATCC 50818 / BSB-021)</name>
    <dbReference type="NCBI Taxonomy" id="946362"/>
    <lineage>
        <taxon>Eukaryota</taxon>
        <taxon>Choanoflagellata</taxon>
        <taxon>Craspedida</taxon>
        <taxon>Salpingoecidae</taxon>
        <taxon>Salpingoeca</taxon>
    </lineage>
</organism>
<dbReference type="OrthoDB" id="26384at2759"/>
<evidence type="ECO:0000313" key="3">
    <source>
        <dbReference type="Proteomes" id="UP000007799"/>
    </source>
</evidence>
<evidence type="ECO:0000313" key="2">
    <source>
        <dbReference type="EMBL" id="EGD76571.1"/>
    </source>
</evidence>
<dbReference type="EMBL" id="GL832974">
    <property type="protein sequence ID" value="EGD76571.1"/>
    <property type="molecule type" value="Genomic_DNA"/>
</dbReference>